<evidence type="ECO:0000313" key="2">
    <source>
        <dbReference type="Proteomes" id="UP001168146"/>
    </source>
</evidence>
<organism evidence="1 2">
    <name type="scientific">Friedmanniomyces endolithicus</name>
    <dbReference type="NCBI Taxonomy" id="329885"/>
    <lineage>
        <taxon>Eukaryota</taxon>
        <taxon>Fungi</taxon>
        <taxon>Dikarya</taxon>
        <taxon>Ascomycota</taxon>
        <taxon>Pezizomycotina</taxon>
        <taxon>Dothideomycetes</taxon>
        <taxon>Dothideomycetidae</taxon>
        <taxon>Mycosphaerellales</taxon>
        <taxon>Teratosphaeriaceae</taxon>
        <taxon>Friedmanniomyces</taxon>
    </lineage>
</organism>
<reference evidence="1" key="1">
    <citation type="submission" date="2021-12" db="EMBL/GenBank/DDBJ databases">
        <title>Black yeast isolated from Biological Soil Crust.</title>
        <authorList>
            <person name="Kurbessoian T."/>
        </authorList>
    </citation>
    <scope>NUCLEOTIDE SEQUENCE</scope>
    <source>
        <strain evidence="1">CCFEE 5208</strain>
    </source>
</reference>
<proteinExistence type="predicted"/>
<gene>
    <name evidence="1" type="ORF">LTR82_014101</name>
</gene>
<dbReference type="AlphaFoldDB" id="A0AAN6FAA1"/>
<dbReference type="Proteomes" id="UP001168146">
    <property type="component" value="Unassembled WGS sequence"/>
</dbReference>
<dbReference type="EMBL" id="JASUXU010000067">
    <property type="protein sequence ID" value="KAK0311729.1"/>
    <property type="molecule type" value="Genomic_DNA"/>
</dbReference>
<accession>A0AAN6FAA1</accession>
<name>A0AAN6FAA1_9PEZI</name>
<protein>
    <submittedName>
        <fullName evidence="1">Uncharacterized protein</fullName>
    </submittedName>
</protein>
<comment type="caution">
    <text evidence="1">The sequence shown here is derived from an EMBL/GenBank/DDBJ whole genome shotgun (WGS) entry which is preliminary data.</text>
</comment>
<sequence length="178" mass="20951">MAGVADSEKSTMFAQEIQAVQPYQLFQPLSTLPEEDDNNMTYYDTRDGSFFTPRRHWCFAGQIIGVERFIRLSLFVRDTNGAELRIAFHTEQRGSEFAQANLKPGNTVLVLYAHAHRFLDFSIGLRQEELETVKPCQEDGWKERKHREDCKMLRDEDLKMLFKLEWQAFDGYRRFRGE</sequence>
<evidence type="ECO:0000313" key="1">
    <source>
        <dbReference type="EMBL" id="KAK0311729.1"/>
    </source>
</evidence>